<dbReference type="Proteomes" id="UP000652567">
    <property type="component" value="Unassembled WGS sequence"/>
</dbReference>
<dbReference type="Pfam" id="PF25973">
    <property type="entry name" value="BSH_CzcB"/>
    <property type="match status" value="1"/>
</dbReference>
<comment type="caution">
    <text evidence="6">The sequence shown here is derived from an EMBL/GenBank/DDBJ whole genome shotgun (WGS) entry which is preliminary data.</text>
</comment>
<dbReference type="PANTHER" id="PTHR30097">
    <property type="entry name" value="CATION EFFLUX SYSTEM PROTEIN CUSB"/>
    <property type="match status" value="1"/>
</dbReference>
<keyword evidence="2" id="KW-0813">Transport</keyword>
<evidence type="ECO:0000313" key="6">
    <source>
        <dbReference type="EMBL" id="MBE8717848.1"/>
    </source>
</evidence>
<proteinExistence type="inferred from homology"/>
<feature type="domain" description="CzcB-like C-terminal circularly permuted SH3-like" evidence="5">
    <location>
        <begin position="329"/>
        <end position="375"/>
    </location>
</feature>
<dbReference type="Pfam" id="PF25975">
    <property type="entry name" value="CzcB_C"/>
    <property type="match status" value="1"/>
</dbReference>
<reference evidence="6" key="1">
    <citation type="submission" date="2018-07" db="EMBL/GenBank/DDBJ databases">
        <title>Genome assembly of strain Ka43.</title>
        <authorList>
            <person name="Kukolya J."/>
            <person name="Nagy I."/>
            <person name="Horvath B."/>
            <person name="Toth A."/>
        </authorList>
    </citation>
    <scope>NUCLEOTIDE SEQUENCE</scope>
    <source>
        <strain evidence="6">KB43</strain>
    </source>
</reference>
<gene>
    <name evidence="6" type="ORF">C4F51_11695</name>
</gene>
<dbReference type="Gene3D" id="2.40.50.100">
    <property type="match status" value="1"/>
</dbReference>
<dbReference type="Gene3D" id="2.40.30.170">
    <property type="match status" value="1"/>
</dbReference>
<dbReference type="RefSeq" id="WP_193909955.1">
    <property type="nucleotide sequence ID" value="NZ_PRDL01000001.1"/>
</dbReference>
<evidence type="ECO:0000256" key="2">
    <source>
        <dbReference type="ARBA" id="ARBA00022448"/>
    </source>
</evidence>
<feature type="chain" id="PRO_5037296481" evidence="3">
    <location>
        <begin position="26"/>
        <end position="387"/>
    </location>
</feature>
<evidence type="ECO:0000256" key="1">
    <source>
        <dbReference type="ARBA" id="ARBA00009477"/>
    </source>
</evidence>
<dbReference type="PROSITE" id="PS51257">
    <property type="entry name" value="PROKAR_LIPOPROTEIN"/>
    <property type="match status" value="1"/>
</dbReference>
<evidence type="ECO:0000259" key="4">
    <source>
        <dbReference type="Pfam" id="PF25973"/>
    </source>
</evidence>
<dbReference type="GO" id="GO:0030288">
    <property type="term" value="C:outer membrane-bounded periplasmic space"/>
    <property type="evidence" value="ECO:0007669"/>
    <property type="project" value="TreeGrafter"/>
</dbReference>
<accession>A0A928V305</accession>
<feature type="signal peptide" evidence="3">
    <location>
        <begin position="1"/>
        <end position="25"/>
    </location>
</feature>
<protein>
    <submittedName>
        <fullName evidence="6">Efflux RND transporter periplasmic adaptor subunit</fullName>
    </submittedName>
</protein>
<dbReference type="InterPro" id="IPR058647">
    <property type="entry name" value="BSH_CzcB-like"/>
</dbReference>
<dbReference type="GO" id="GO:0022857">
    <property type="term" value="F:transmembrane transporter activity"/>
    <property type="evidence" value="ECO:0007669"/>
    <property type="project" value="InterPro"/>
</dbReference>
<dbReference type="Gene3D" id="2.40.420.20">
    <property type="match status" value="1"/>
</dbReference>
<dbReference type="GO" id="GO:0046914">
    <property type="term" value="F:transition metal ion binding"/>
    <property type="evidence" value="ECO:0007669"/>
    <property type="project" value="TreeGrafter"/>
</dbReference>
<dbReference type="InterPro" id="IPR006143">
    <property type="entry name" value="RND_pump_MFP"/>
</dbReference>
<dbReference type="AlphaFoldDB" id="A0A928V305"/>
<dbReference type="NCBIfam" id="TIGR01730">
    <property type="entry name" value="RND_mfp"/>
    <property type="match status" value="1"/>
</dbReference>
<dbReference type="EMBL" id="PRDL01000001">
    <property type="protein sequence ID" value="MBE8717848.1"/>
    <property type="molecule type" value="Genomic_DNA"/>
</dbReference>
<evidence type="ECO:0000313" key="7">
    <source>
        <dbReference type="Proteomes" id="UP000652567"/>
    </source>
</evidence>
<dbReference type="InterPro" id="IPR051909">
    <property type="entry name" value="MFP_Cation_Efflux"/>
</dbReference>
<keyword evidence="7" id="KW-1185">Reference proteome</keyword>
<dbReference type="GO" id="GO:0016020">
    <property type="term" value="C:membrane"/>
    <property type="evidence" value="ECO:0007669"/>
    <property type="project" value="InterPro"/>
</dbReference>
<dbReference type="PANTHER" id="PTHR30097:SF4">
    <property type="entry name" value="SLR6042 PROTEIN"/>
    <property type="match status" value="1"/>
</dbReference>
<organism evidence="6 7">
    <name type="scientific">Cellvibrio polysaccharolyticus</name>
    <dbReference type="NCBI Taxonomy" id="2082724"/>
    <lineage>
        <taxon>Bacteria</taxon>
        <taxon>Pseudomonadati</taxon>
        <taxon>Pseudomonadota</taxon>
        <taxon>Gammaproteobacteria</taxon>
        <taxon>Cellvibrionales</taxon>
        <taxon>Cellvibrionaceae</taxon>
        <taxon>Cellvibrio</taxon>
    </lineage>
</organism>
<keyword evidence="3" id="KW-0732">Signal</keyword>
<evidence type="ECO:0000256" key="3">
    <source>
        <dbReference type="SAM" id="SignalP"/>
    </source>
</evidence>
<dbReference type="InterPro" id="IPR058649">
    <property type="entry name" value="CzcB_C"/>
</dbReference>
<name>A0A928V305_9GAMM</name>
<feature type="domain" description="CzcB-like barrel-sandwich hybrid" evidence="4">
    <location>
        <begin position="96"/>
        <end position="228"/>
    </location>
</feature>
<dbReference type="GO" id="GO:0015679">
    <property type="term" value="P:plasma membrane copper ion transport"/>
    <property type="evidence" value="ECO:0007669"/>
    <property type="project" value="TreeGrafter"/>
</dbReference>
<sequence>MHHYLLRKLPSGVIALTALCIVSLAGCEAQSHADEPAVSQAALATGLPEGFIQVPQASLAWLTIEPVNAPSALANGLMWSYGRVEIRQEEQIALPAPVAGRVTALHVSEGDTVAQGAALATLISPEGSSLRTAFSQAQVEHELALAEAERQQFLLDKGIGIAAEKRHADAALRQAAQELANARSSLRYLGEGKGDEVTLLAPTAGTVIERMTSLGMDVEPAQEPLFRIGNPNATWVVAELPANLLAALNVDDQVYLQFPGQAELLHGQVERINKVLQRDTLRGKVFIRLPDASEQTTTLTPGTLARVGIQAANAGGINIPLTALLIRDEQQPVVFVQHDDNTFEARSVIAGNPSNGRVPVLAGLQDDERIVTKGGLLLDGAASQLLY</sequence>
<dbReference type="SUPFAM" id="SSF111369">
    <property type="entry name" value="HlyD-like secretion proteins"/>
    <property type="match status" value="1"/>
</dbReference>
<comment type="similarity">
    <text evidence="1">Belongs to the membrane fusion protein (MFP) (TC 8.A.1) family.</text>
</comment>
<dbReference type="GO" id="GO:0060003">
    <property type="term" value="P:copper ion export"/>
    <property type="evidence" value="ECO:0007669"/>
    <property type="project" value="TreeGrafter"/>
</dbReference>
<evidence type="ECO:0000259" key="5">
    <source>
        <dbReference type="Pfam" id="PF25975"/>
    </source>
</evidence>